<evidence type="ECO:0000256" key="5">
    <source>
        <dbReference type="ARBA" id="ARBA00009349"/>
    </source>
</evidence>
<dbReference type="EC" id="2.5.1.19" evidence="23"/>
<dbReference type="EC" id="4.2.1.10" evidence="23"/>
<feature type="binding site" evidence="23">
    <location>
        <position position="281"/>
    </location>
    <ligand>
        <name>Zn(2+)</name>
        <dbReference type="ChEBI" id="CHEBI:29105"/>
        <note>catalytic</note>
    </ligand>
</feature>
<comment type="cofactor">
    <cofactor evidence="23 24">
        <name>Zn(2+)</name>
        <dbReference type="ChEBI" id="CHEBI:29105"/>
    </cofactor>
    <text evidence="23 24">Binds 2 Zn(2+) ions per subunit.</text>
</comment>
<dbReference type="PIRSF" id="PIRSF000514">
    <property type="entry name" value="Pentafunct_AroM"/>
    <property type="match status" value="1"/>
</dbReference>
<feature type="active site" description="Proton acceptor; for 3-dehydroquinate dehydratase activity" evidence="23">
    <location>
        <position position="1229"/>
    </location>
</feature>
<dbReference type="PROSITE" id="PS00104">
    <property type="entry name" value="EPSP_SYNTHASE_1"/>
    <property type="match status" value="1"/>
</dbReference>
<dbReference type="CDD" id="cd00464">
    <property type="entry name" value="SK"/>
    <property type="match status" value="1"/>
</dbReference>
<evidence type="ECO:0000256" key="15">
    <source>
        <dbReference type="ARBA" id="ARBA00022857"/>
    </source>
</evidence>
<dbReference type="PANTHER" id="PTHR21090:SF5">
    <property type="entry name" value="PENTAFUNCTIONAL AROM POLYPEPTIDE"/>
    <property type="match status" value="1"/>
</dbReference>
<comment type="similarity">
    <text evidence="23 24">In the 3rd section; belongs to the shikimate kinase family.</text>
</comment>
<dbReference type="NCBIfam" id="TIGR01357">
    <property type="entry name" value="aroB"/>
    <property type="match status" value="1"/>
</dbReference>
<dbReference type="GO" id="GO:0046872">
    <property type="term" value="F:metal ion binding"/>
    <property type="evidence" value="ECO:0007669"/>
    <property type="project" value="UniProtKB-UniRule"/>
</dbReference>
<name>A0AAV0BLX0_PHAPC</name>
<dbReference type="NCBIfam" id="TIGR01093">
    <property type="entry name" value="aroD"/>
    <property type="match status" value="1"/>
</dbReference>
<dbReference type="Gene3D" id="3.20.20.70">
    <property type="entry name" value="Aldolase class I"/>
    <property type="match status" value="1"/>
</dbReference>
<dbReference type="InterPro" id="IPR008289">
    <property type="entry name" value="Pentafunct_AroM"/>
</dbReference>
<comment type="subunit">
    <text evidence="23 24">Homodimer.</text>
</comment>
<dbReference type="Pfam" id="PF24621">
    <property type="entry name" value="DHQS_C"/>
    <property type="match status" value="1"/>
</dbReference>
<feature type="binding site" evidence="23">
    <location>
        <position position="161"/>
    </location>
    <ligand>
        <name>NAD(+)</name>
        <dbReference type="ChEBI" id="CHEBI:57540"/>
    </ligand>
</feature>
<dbReference type="Proteomes" id="UP001153365">
    <property type="component" value="Unassembled WGS sequence"/>
</dbReference>
<feature type="binding site" evidence="23">
    <location>
        <position position="297"/>
    </location>
    <ligand>
        <name>7-phospho-2-dehydro-3-deoxy-D-arabino-heptonate</name>
        <dbReference type="ChEBI" id="CHEBI:58394"/>
    </ligand>
</feature>
<feature type="domain" description="3-dehydroquinate synthase N-terminal" evidence="27">
    <location>
        <begin position="78"/>
        <end position="189"/>
    </location>
</feature>
<evidence type="ECO:0000313" key="32">
    <source>
        <dbReference type="Proteomes" id="UP001153365"/>
    </source>
</evidence>
<keyword evidence="12 23" id="KW-0418">Kinase</keyword>
<comment type="similarity">
    <text evidence="24">In the N-terminal section; belongs to the dehydroquinate synthase family.</text>
</comment>
<evidence type="ECO:0000256" key="7">
    <source>
        <dbReference type="ARBA" id="ARBA00022490"/>
    </source>
</evidence>
<dbReference type="InterPro" id="IPR041121">
    <property type="entry name" value="SDH_C"/>
</dbReference>
<dbReference type="InterPro" id="IPR001381">
    <property type="entry name" value="DHquinase_I"/>
</dbReference>
<comment type="similarity">
    <text evidence="6">Belongs to the EPSP synthase family.</text>
</comment>
<comment type="caution">
    <text evidence="23">Lacks conserved residue(s) required for the propagation of feature annotation.</text>
</comment>
<feature type="binding site" evidence="23">
    <location>
        <begin position="49"/>
        <end position="51"/>
    </location>
    <ligand>
        <name>NAD(+)</name>
        <dbReference type="ChEBI" id="CHEBI:57540"/>
    </ligand>
</feature>
<keyword evidence="14 23" id="KW-0067">ATP-binding</keyword>
<dbReference type="InterPro" id="IPR013785">
    <property type="entry name" value="Aldolase_TIM"/>
</dbReference>
<dbReference type="Gene3D" id="3.65.10.10">
    <property type="entry name" value="Enolpyruvate transferase domain"/>
    <property type="match status" value="2"/>
</dbReference>
<dbReference type="GO" id="GO:0009423">
    <property type="term" value="P:chorismate biosynthetic process"/>
    <property type="evidence" value="ECO:0007669"/>
    <property type="project" value="UniProtKB-UniRule"/>
</dbReference>
<gene>
    <name evidence="31" type="ORF">PPACK8108_LOCUS21833</name>
</gene>
<keyword evidence="9 23" id="KW-0808">Transferase</keyword>
<comment type="similarity">
    <text evidence="4">In the 2nd section; belongs to the type-I 3-dehydroquinase family.</text>
</comment>
<dbReference type="SUPFAM" id="SSF51569">
    <property type="entry name" value="Aldolase"/>
    <property type="match status" value="1"/>
</dbReference>
<feature type="binding site" evidence="23">
    <location>
        <position position="146"/>
    </location>
    <ligand>
        <name>7-phospho-2-dehydro-3-deoxy-D-arabino-heptonate</name>
        <dbReference type="ChEBI" id="CHEBI:58394"/>
    </ligand>
</feature>
<dbReference type="GO" id="GO:0003855">
    <property type="term" value="F:3-dehydroquinate dehydratase activity"/>
    <property type="evidence" value="ECO:0007669"/>
    <property type="project" value="UniProtKB-UniRule"/>
</dbReference>
<comment type="catalytic activity">
    <reaction evidence="23 24">
        <text>3-dehydroquinate = 3-dehydroshikimate + H2O</text>
        <dbReference type="Rhea" id="RHEA:21096"/>
        <dbReference type="ChEBI" id="CHEBI:15377"/>
        <dbReference type="ChEBI" id="CHEBI:16630"/>
        <dbReference type="ChEBI" id="CHEBI:32364"/>
        <dbReference type="EC" id="4.2.1.10"/>
    </reaction>
</comment>
<evidence type="ECO:0000259" key="25">
    <source>
        <dbReference type="Pfam" id="PF00275"/>
    </source>
</evidence>
<dbReference type="Pfam" id="PF01202">
    <property type="entry name" value="SKI"/>
    <property type="match status" value="1"/>
</dbReference>
<evidence type="ECO:0000259" key="29">
    <source>
        <dbReference type="Pfam" id="PF18317"/>
    </source>
</evidence>
<dbReference type="Pfam" id="PF01488">
    <property type="entry name" value="Shikimate_DH"/>
    <property type="match status" value="1"/>
</dbReference>
<evidence type="ECO:0000256" key="22">
    <source>
        <dbReference type="ARBA" id="ARBA00054455"/>
    </source>
</evidence>
<dbReference type="HAMAP" id="MF_00210">
    <property type="entry name" value="EPSP_synth"/>
    <property type="match status" value="1"/>
</dbReference>
<dbReference type="EC" id="2.7.1.71" evidence="23"/>
<evidence type="ECO:0000259" key="30">
    <source>
        <dbReference type="Pfam" id="PF24621"/>
    </source>
</evidence>
<evidence type="ECO:0000256" key="23">
    <source>
        <dbReference type="HAMAP-Rule" id="MF_03143"/>
    </source>
</evidence>
<feature type="binding site" evidence="23">
    <location>
        <begin position="139"/>
        <end position="140"/>
    </location>
    <ligand>
        <name>NAD(+)</name>
        <dbReference type="ChEBI" id="CHEBI:57540"/>
    </ligand>
</feature>
<dbReference type="InterPro" id="IPR036291">
    <property type="entry name" value="NAD(P)-bd_dom_sf"/>
</dbReference>
<dbReference type="SUPFAM" id="SSF51735">
    <property type="entry name" value="NAD(P)-binding Rossmann-fold domains"/>
    <property type="match status" value="1"/>
</dbReference>
<comment type="pathway">
    <text evidence="23 24">Metabolic intermediate biosynthesis; chorismate biosynthesis; chorismate from D-erythrose 4-phosphate and phosphoenolpyruvate: step 4/7.</text>
</comment>
<dbReference type="InterPro" id="IPR030960">
    <property type="entry name" value="DHQS/DOIS_N"/>
</dbReference>
<dbReference type="CDD" id="cd00502">
    <property type="entry name" value="DHQase_I"/>
    <property type="match status" value="1"/>
</dbReference>
<dbReference type="FunFam" id="3.20.20.70:FF:000135">
    <property type="entry name" value="Pentafunctional AROM polypeptide"/>
    <property type="match status" value="1"/>
</dbReference>
<evidence type="ECO:0000256" key="13">
    <source>
        <dbReference type="ARBA" id="ARBA00022833"/>
    </source>
</evidence>
<evidence type="ECO:0000256" key="1">
    <source>
        <dbReference type="ARBA" id="ARBA00004496"/>
    </source>
</evidence>
<keyword evidence="10 23" id="KW-0479">Metal-binding</keyword>
<feature type="domain" description="3-dehydroquinate synthase C-terminal" evidence="30">
    <location>
        <begin position="191"/>
        <end position="368"/>
    </location>
</feature>
<keyword evidence="11 23" id="KW-0547">Nucleotide-binding</keyword>
<comment type="pathway">
    <text evidence="23 24">Metabolic intermediate biosynthesis; chorismate biosynthesis; chorismate from D-erythrose 4-phosphate and phosphoenolpyruvate: step 2/7.</text>
</comment>
<evidence type="ECO:0000256" key="19">
    <source>
        <dbReference type="ARBA" id="ARBA00023268"/>
    </source>
</evidence>
<evidence type="ECO:0000256" key="12">
    <source>
        <dbReference type="ARBA" id="ARBA00022777"/>
    </source>
</evidence>
<dbReference type="SUPFAM" id="SSF56796">
    <property type="entry name" value="Dehydroquinate synthase-like"/>
    <property type="match status" value="1"/>
</dbReference>
<dbReference type="PROSITE" id="PS01128">
    <property type="entry name" value="SHIKIMATE_KINASE"/>
    <property type="match status" value="1"/>
</dbReference>
<comment type="similarity">
    <text evidence="23 24">In the C-terminal section; belongs to the shikimate dehydrogenase family.</text>
</comment>
<comment type="similarity">
    <text evidence="23">In the N-terminal section; belongs to the sugar phosphate cyclases superfamily. Dehydroquinate synthase family.</text>
</comment>
<evidence type="ECO:0000256" key="17">
    <source>
        <dbReference type="ARBA" id="ARBA00023141"/>
    </source>
</evidence>
<evidence type="ECO:0000256" key="3">
    <source>
        <dbReference type="ARBA" id="ARBA00004842"/>
    </source>
</evidence>
<feature type="binding site" evidence="23">
    <location>
        <begin position="179"/>
        <end position="182"/>
    </location>
    <ligand>
        <name>NAD(+)</name>
        <dbReference type="ChEBI" id="CHEBI:57540"/>
    </ligand>
</feature>
<dbReference type="NCBIfam" id="TIGR01356">
    <property type="entry name" value="aroA"/>
    <property type="match status" value="1"/>
</dbReference>
<keyword evidence="32" id="KW-1185">Reference proteome</keyword>
<feature type="binding site" evidence="23">
    <location>
        <position position="260"/>
    </location>
    <ligand>
        <name>7-phospho-2-dehydro-3-deoxy-D-arabino-heptonate</name>
        <dbReference type="ChEBI" id="CHEBI:58394"/>
    </ligand>
</feature>
<proteinExistence type="inferred from homology"/>
<comment type="pathway">
    <text evidence="3 23 24">Metabolic intermediate biosynthesis; chorismate biosynthesis; chorismate from D-erythrose 4-phosphate and phosphoenolpyruvate: step 5/7.</text>
</comment>
<feature type="binding site" evidence="23">
    <location>
        <position position="162"/>
    </location>
    <ligand>
        <name>7-phospho-2-dehydro-3-deoxy-D-arabino-heptonate</name>
        <dbReference type="ChEBI" id="CHEBI:58394"/>
    </ligand>
</feature>
<dbReference type="FunFam" id="3.40.50.1970:FF:000007">
    <property type="entry name" value="Pentafunctional AROM polypeptide"/>
    <property type="match status" value="1"/>
</dbReference>
<evidence type="ECO:0000256" key="11">
    <source>
        <dbReference type="ARBA" id="ARBA00022741"/>
    </source>
</evidence>
<feature type="binding site" evidence="23">
    <location>
        <begin position="194"/>
        <end position="197"/>
    </location>
    <ligand>
        <name>7-phospho-2-dehydro-3-deoxy-D-arabino-heptonate</name>
        <dbReference type="ChEBI" id="CHEBI:58394"/>
    </ligand>
</feature>
<protein>
    <recommendedName>
        <fullName evidence="23">Pentafunctional AROM polypeptide</fullName>
    </recommendedName>
    <domain>
        <recommendedName>
            <fullName evidence="23">3-dehydroquinate synthase</fullName>
            <shortName evidence="23">DHQS</shortName>
            <ecNumber evidence="23">4.2.3.4</ecNumber>
        </recommendedName>
    </domain>
    <domain>
        <recommendedName>
            <fullName evidence="23">3-phosphoshikimate 1-carboxyvinyltransferase</fullName>
            <ecNumber evidence="23">2.5.1.19</ecNumber>
        </recommendedName>
        <alternativeName>
            <fullName evidence="23">5-enolpyruvylshikimate-3-phosphate synthase</fullName>
            <shortName evidence="23">EPSP synthase</shortName>
            <shortName evidence="23">EPSPS</shortName>
        </alternativeName>
    </domain>
    <domain>
        <recommendedName>
            <fullName evidence="23">Shikimate kinase</fullName>
            <shortName evidence="23">SK</shortName>
            <ecNumber evidence="23">2.7.1.71</ecNumber>
        </recommendedName>
    </domain>
    <domain>
        <recommendedName>
            <fullName evidence="23">3-dehydroquinate dehydratase</fullName>
            <shortName evidence="23">3-dehydroquinase</shortName>
            <ecNumber evidence="23">4.2.1.10</ecNumber>
        </recommendedName>
    </domain>
    <domain>
        <recommendedName>
            <fullName evidence="23">Shikimate dehydrogenase</fullName>
            <ecNumber evidence="23">1.1.1.25</ecNumber>
        </recommendedName>
    </domain>
</protein>
<dbReference type="EC" id="1.1.1.25" evidence="23"/>
<dbReference type="FunFam" id="3.40.50.300:FF:001256">
    <property type="entry name" value="Pentafunctional AROM polypeptide"/>
    <property type="match status" value="1"/>
</dbReference>
<feature type="binding site" evidence="23">
    <location>
        <begin position="83"/>
        <end position="86"/>
    </location>
    <ligand>
        <name>NAD(+)</name>
        <dbReference type="ChEBI" id="CHEBI:57540"/>
    </ligand>
</feature>
<dbReference type="PROSITE" id="PS00885">
    <property type="entry name" value="EPSP_SYNTHASE_2"/>
    <property type="match status" value="1"/>
</dbReference>
<dbReference type="Pfam" id="PF01487">
    <property type="entry name" value="DHquinase_I"/>
    <property type="match status" value="1"/>
</dbReference>
<keyword evidence="16 23" id="KW-0560">Oxidoreductase</keyword>
<dbReference type="GO" id="GO:0005524">
    <property type="term" value="F:ATP binding"/>
    <property type="evidence" value="ECO:0007669"/>
    <property type="project" value="UniProtKB-UniRule"/>
</dbReference>
<dbReference type="GO" id="GO:0003866">
    <property type="term" value="F:3-phosphoshikimate 1-carboxyvinyltransferase activity"/>
    <property type="evidence" value="ECO:0007669"/>
    <property type="project" value="UniProtKB-UniRule"/>
</dbReference>
<evidence type="ECO:0000259" key="26">
    <source>
        <dbReference type="Pfam" id="PF01488"/>
    </source>
</evidence>
<dbReference type="EC" id="4.2.3.4" evidence="23"/>
<comment type="catalytic activity">
    <reaction evidence="20">
        <text>3-phosphoshikimate + phosphoenolpyruvate = 5-O-(1-carboxyvinyl)-3-phosphoshikimate + phosphate</text>
        <dbReference type="Rhea" id="RHEA:21256"/>
        <dbReference type="ChEBI" id="CHEBI:43474"/>
        <dbReference type="ChEBI" id="CHEBI:57701"/>
        <dbReference type="ChEBI" id="CHEBI:58702"/>
        <dbReference type="ChEBI" id="CHEBI:145989"/>
        <dbReference type="EC" id="2.5.1.19"/>
    </reaction>
    <physiologicalReaction direction="left-to-right" evidence="20">
        <dbReference type="Rhea" id="RHEA:21257"/>
    </physiologicalReaction>
</comment>
<evidence type="ECO:0000256" key="10">
    <source>
        <dbReference type="ARBA" id="ARBA00022723"/>
    </source>
</evidence>
<comment type="subcellular location">
    <subcellularLocation>
        <location evidence="1 23 24">Cytoplasm</location>
    </subcellularLocation>
</comment>
<keyword evidence="17 23" id="KW-0057">Aromatic amino acid biosynthesis</keyword>
<feature type="domain" description="Enolpyruvate transferase" evidence="25">
    <location>
        <begin position="420"/>
        <end position="863"/>
    </location>
</feature>
<dbReference type="InterPro" id="IPR046346">
    <property type="entry name" value="Aminoacid_DH-like_N_sf"/>
</dbReference>
<comment type="similarity">
    <text evidence="23 24">In the 4th section; belongs to the type-I 3-dehydroquinase family.</text>
</comment>
<feature type="binding site" evidence="23">
    <location>
        <position position="190"/>
    </location>
    <ligand>
        <name>NAD(+)</name>
        <dbReference type="ChEBI" id="CHEBI:57540"/>
    </ligand>
</feature>
<feature type="domain" description="Shikimate dehydrogenase substrate binding N-terminal" evidence="28">
    <location>
        <begin position="1348"/>
        <end position="1431"/>
    </location>
</feature>
<comment type="similarity">
    <text evidence="5">In the N-terminal section; belongs to the shikimate kinase family.</text>
</comment>
<reference evidence="31" key="1">
    <citation type="submission" date="2022-06" db="EMBL/GenBank/DDBJ databases">
        <authorList>
            <consortium name="SYNGENTA / RWTH Aachen University"/>
        </authorList>
    </citation>
    <scope>NUCLEOTIDE SEQUENCE</scope>
</reference>
<feature type="binding site" evidence="23">
    <location>
        <begin position="114"/>
        <end position="116"/>
    </location>
    <ligand>
        <name>NAD(+)</name>
        <dbReference type="ChEBI" id="CHEBI:57540"/>
    </ligand>
</feature>
<dbReference type="InterPro" id="IPR016037">
    <property type="entry name" value="DHQ_synth_AroB"/>
</dbReference>
<dbReference type="InterPro" id="IPR023193">
    <property type="entry name" value="EPSP_synthase_CS"/>
</dbReference>
<evidence type="ECO:0000256" key="14">
    <source>
        <dbReference type="ARBA" id="ARBA00022840"/>
    </source>
</evidence>
<comment type="pathway">
    <text evidence="2 23 24">Metabolic intermediate biosynthesis; chorismate biosynthesis; chorismate from D-erythrose 4-phosphate and phosphoenolpyruvate: step 6/7.</text>
</comment>
<dbReference type="InterPro" id="IPR010110">
    <property type="entry name" value="Shikimate_DH_AroM-type"/>
</dbReference>
<comment type="catalytic activity">
    <reaction evidence="23 24">
        <text>7-phospho-2-dehydro-3-deoxy-D-arabino-heptonate = 3-dehydroquinate + phosphate</text>
        <dbReference type="Rhea" id="RHEA:21968"/>
        <dbReference type="ChEBI" id="CHEBI:32364"/>
        <dbReference type="ChEBI" id="CHEBI:43474"/>
        <dbReference type="ChEBI" id="CHEBI:58394"/>
        <dbReference type="EC" id="4.2.3.4"/>
    </reaction>
</comment>
<dbReference type="InterPro" id="IPR023000">
    <property type="entry name" value="Shikimate_kinase_CS"/>
</dbReference>
<keyword evidence="15 23" id="KW-0521">NADP</keyword>
<dbReference type="Pfam" id="PF18317">
    <property type="entry name" value="SDH_C"/>
    <property type="match status" value="1"/>
</dbReference>
<evidence type="ECO:0000259" key="27">
    <source>
        <dbReference type="Pfam" id="PF01761"/>
    </source>
</evidence>
<feature type="region of interest" description="Shikimate dehydrogenase" evidence="23">
    <location>
        <begin position="1343"/>
        <end position="1654"/>
    </location>
</feature>
<dbReference type="Pfam" id="PF08501">
    <property type="entry name" value="Shikimate_dh_N"/>
    <property type="match status" value="1"/>
</dbReference>
<dbReference type="GO" id="GO:0005737">
    <property type="term" value="C:cytoplasm"/>
    <property type="evidence" value="ECO:0007669"/>
    <property type="project" value="UniProtKB-SubCell"/>
</dbReference>
<dbReference type="Pfam" id="PF00275">
    <property type="entry name" value="EPSP_synthase"/>
    <property type="match status" value="1"/>
</dbReference>
<dbReference type="PANTHER" id="PTHR21090">
    <property type="entry name" value="AROM/DEHYDROQUINATE SYNTHASE"/>
    <property type="match status" value="1"/>
</dbReference>
<feature type="binding site" evidence="23">
    <location>
        <begin position="274"/>
        <end position="278"/>
    </location>
    <ligand>
        <name>7-phospho-2-dehydro-3-deoxy-D-arabino-heptonate</name>
        <dbReference type="ChEBI" id="CHEBI:58394"/>
    </ligand>
</feature>
<feature type="active site" description="Proton acceptor; for 3-dehydroquinate synthase activity" evidence="23">
    <location>
        <position position="270"/>
    </location>
</feature>
<feature type="binding site" evidence="23">
    <location>
        <position position="130"/>
    </location>
    <ligand>
        <name>7-phospho-2-dehydro-3-deoxy-D-arabino-heptonate</name>
        <dbReference type="ChEBI" id="CHEBI:58394"/>
    </ligand>
</feature>
<keyword evidence="18 23" id="KW-0456">Lyase</keyword>
<dbReference type="InterPro" id="IPR013792">
    <property type="entry name" value="RNA3'P_cycl/enolpyr_Trfase_a/b"/>
</dbReference>
<dbReference type="PRINTS" id="PR01100">
    <property type="entry name" value="SHIKIMTKNASE"/>
</dbReference>
<dbReference type="InterPro" id="IPR056179">
    <property type="entry name" value="DHQS_C"/>
</dbReference>
<feature type="binding site" evidence="23">
    <location>
        <position position="194"/>
    </location>
    <ligand>
        <name>Zn(2+)</name>
        <dbReference type="ChEBI" id="CHEBI:29105"/>
        <note>catalytic</note>
    </ligand>
</feature>
<comment type="pathway">
    <text evidence="23 24">Metabolic intermediate biosynthesis; chorismate biosynthesis; chorismate from D-erythrose 4-phosphate and phosphoenolpyruvate: step 3/7.</text>
</comment>
<dbReference type="HAMAP" id="MF_03143">
    <property type="entry name" value="Pentafunct_AroM"/>
    <property type="match status" value="1"/>
</dbReference>
<dbReference type="SUPFAM" id="SSF52540">
    <property type="entry name" value="P-loop containing nucleoside triphosphate hydrolases"/>
    <property type="match status" value="1"/>
</dbReference>
<keyword evidence="8 23" id="KW-0028">Amino-acid biosynthesis</keyword>
<dbReference type="Gene3D" id="3.40.50.1970">
    <property type="match status" value="1"/>
</dbReference>
<dbReference type="EMBL" id="CALTRL010005833">
    <property type="protein sequence ID" value="CAH7687096.1"/>
    <property type="molecule type" value="Genomic_DNA"/>
</dbReference>
<dbReference type="CDD" id="cd01065">
    <property type="entry name" value="NAD_bind_Shikimate_DH"/>
    <property type="match status" value="1"/>
</dbReference>
<feature type="active site" description="Proton acceptor; for 3-dehydroquinate synthase activity" evidence="23">
    <location>
        <position position="285"/>
    </location>
</feature>
<dbReference type="GO" id="GO:0004765">
    <property type="term" value="F:shikimate kinase activity"/>
    <property type="evidence" value="ECO:0007669"/>
    <property type="project" value="UniProtKB-UniRule"/>
</dbReference>
<dbReference type="InterPro" id="IPR036968">
    <property type="entry name" value="Enolpyruvate_Tfrase_sf"/>
</dbReference>
<feature type="active site" description="For EPSP synthase activity" evidence="23">
    <location>
        <position position="852"/>
    </location>
</feature>
<dbReference type="GO" id="GO:0009073">
    <property type="term" value="P:aromatic amino acid family biosynthetic process"/>
    <property type="evidence" value="ECO:0007669"/>
    <property type="project" value="UniProtKB-UniRule"/>
</dbReference>
<sequence>MGGQDEVCDVLTVSILGKPSIRMGFHLSSYIAKTVIEELPSSAYVLITDTNLSTVHAPLIAQEFRRRLPESSRFLSYFLSPGEQSKSRETKANIEDWLLDQRCTRDTVILALGGGVVGDLTGFIAATFMRGLRFCQIPTTLLAMVDSSVGGKTAVDTPLGKNLIGAFWQPSFIFMDASYLETLPEREFVNGMAELIKTAAIWDESMFVKLEANVDSIRSAVLSPPPRDPASGQFPGRTLATRSESQKLLLEVIKDSVSVKSEVVTIDETETGLRNLVNFGHTLGHAIEAVLTPHILHGECVSIGMVLEAELARALGHLTSSAVARLSKCLKSHGLPISLSDQRIVRAPKSSQLELDHLLDLMSVDKKNAGKLKKVVLLSRIGKTVEERATGVEDDLIRRILAPSIRVFPGPPPPKFHKLKLSIPGSKSISNRALAFAALGKGTCKLKNLLHSDDTQVMISALEQMNGASFSWEDNGTTLVVSGGDGSLKSPSSGHQIYLGNAGTAARFLTSICTLIKPDPSGPGSTVLNGNSRMQLRPIGPLVDALRSNGIVVDYLACEGCLPLRIGHQNYLAGGEIELSASISSQYVSSILMAAPYAQQPVTLSLVGGVVISQPYIDMTISMMDSFGIKVQRLTDPKNGSPLNVYKIPKGTYNNPTTYEIESDASSATYPLALAALNGLDLTLESIGSNSLQGDAQFAKKVLEPMGCKVIQTERSTQVIGPQSVSQLRQLGDIDMETMTDAFLTAAVLLGVATQPSVDSQAKSTKIYGIANQRVKECNRVAAMVKELGKVGVRAEELEDGIEVFGTSIDALKQTDETVRIDCYDDHRVAMAFSVLGTVPSWKGLILNEKRCVEKTWPAWWDDFSGKMGFRIQGVPADESHRKTLNAAWEARKPKSPTILICGMRGSGKTFSGQTAASTLGWPLIDADLYFQDKYKVIIREYVKTHGWEKFRTEELKVLREIMAQFPTEHVISLGGGIVETEEARSVLSEYANSVGPVIQITRPVQEIIDYLDLDGSRPGLNEPIEQIWARREPWYRACSNSEYYNLACNSSDHTEESVESAKRAMRQFFRFITGVETNHVPVDPPVPRKTHFLSLTFPSFNPYRKEDESSLERFEEITTGCDAVELRVDLLSPIQRSDTDSSFIPIEFVSRQISALRMMTTLPIIYTVRTISQGGKFPNDRQSELLELVELGIRTGCEYVDVELGHPSEVYKAINRKKGYSKILASFHDFSGQLKWDSVEIVQKYHALKAYGDMVKIVSRAIDGLEDNFALINFRNKISTSPLDQQSLVTINMGRRGQMSRILSPVFSPTTHPLLPGPPAAPGQLSFNQIQTALELLGQIGEKSFWLFGNPIGHSRSPLIHQTGFDALGLKSYKYRAFQTDTVSESSIQDKIHATDFGGASVTIPFKVEIIKYLDRLTPDAQAVGAVNTIVPVMKRDGKVELLGANTDWSAIQFVIASNLPVQKALGIITPGKQVRAAGVVIGAGGTARAAIYALHSLGFEQIYLCNRTRNNAESLVNSFPKNFAIRVIEDLKFIGSGSENGWLPSVIISAVPLKGTKIEDDGSEKLNDDGGKILIPKSLFGRDGGGVVIDMSYSDTFESSNFTKVIKDLRDWRFVSGVEVLVEQGARQFRMWTGKRLPVKLAKKVVIESLQK</sequence>
<dbReference type="InterPro" id="IPR001986">
    <property type="entry name" value="Enolpyruvate_Tfrase_dom"/>
</dbReference>
<keyword evidence="7 23" id="KW-0963">Cytoplasm</keyword>
<feature type="binding site" evidence="23">
    <location>
        <position position="281"/>
    </location>
    <ligand>
        <name>7-phospho-2-dehydro-3-deoxy-D-arabino-heptonate</name>
        <dbReference type="ChEBI" id="CHEBI:58394"/>
    </ligand>
</feature>
<comment type="catalytic activity">
    <reaction evidence="21 23 24">
        <text>shikimate + ATP = 3-phosphoshikimate + ADP + H(+)</text>
        <dbReference type="Rhea" id="RHEA:13121"/>
        <dbReference type="ChEBI" id="CHEBI:15378"/>
        <dbReference type="ChEBI" id="CHEBI:30616"/>
        <dbReference type="ChEBI" id="CHEBI:36208"/>
        <dbReference type="ChEBI" id="CHEBI:145989"/>
        <dbReference type="ChEBI" id="CHEBI:456216"/>
        <dbReference type="EC" id="2.7.1.71"/>
    </reaction>
</comment>
<evidence type="ECO:0000256" key="2">
    <source>
        <dbReference type="ARBA" id="ARBA00004811"/>
    </source>
</evidence>
<evidence type="ECO:0000256" key="24">
    <source>
        <dbReference type="PIRNR" id="PIRNR000514"/>
    </source>
</evidence>
<keyword evidence="19 23" id="KW-0511">Multifunctional enzyme</keyword>
<dbReference type="InterPro" id="IPR013708">
    <property type="entry name" value="Shikimate_DH-bd_N"/>
</dbReference>
<feature type="active site" description="Schiff-base intermediate with substrate; for 3-dehydroquinate dehydratase activity" evidence="23">
    <location>
        <position position="1257"/>
    </location>
</feature>
<dbReference type="SUPFAM" id="SSF53223">
    <property type="entry name" value="Aminoacid dehydrogenase-like, N-terminal domain"/>
    <property type="match status" value="1"/>
</dbReference>
<feature type="binding site" evidence="23">
    <location>
        <begin position="903"/>
        <end position="910"/>
    </location>
    <ligand>
        <name>ATP</name>
        <dbReference type="ChEBI" id="CHEBI:30616"/>
    </ligand>
</feature>
<evidence type="ECO:0000259" key="28">
    <source>
        <dbReference type="Pfam" id="PF08501"/>
    </source>
</evidence>
<dbReference type="Gene3D" id="1.20.1090.10">
    <property type="entry name" value="Dehydroquinate synthase-like - alpha domain"/>
    <property type="match status" value="1"/>
</dbReference>
<evidence type="ECO:0000256" key="8">
    <source>
        <dbReference type="ARBA" id="ARBA00022605"/>
    </source>
</evidence>
<comment type="similarity">
    <text evidence="23 24">In the 2nd section; belongs to the EPSP synthase family.</text>
</comment>
<evidence type="ECO:0000256" key="16">
    <source>
        <dbReference type="ARBA" id="ARBA00023002"/>
    </source>
</evidence>
<accession>A0AAV0BLX0</accession>
<evidence type="ECO:0000256" key="20">
    <source>
        <dbReference type="ARBA" id="ARBA00044633"/>
    </source>
</evidence>
<feature type="binding site" evidence="23">
    <location>
        <position position="366"/>
    </location>
    <ligand>
        <name>7-phospho-2-dehydro-3-deoxy-D-arabino-heptonate</name>
        <dbReference type="ChEBI" id="CHEBI:58394"/>
    </ligand>
</feature>
<evidence type="ECO:0000313" key="31">
    <source>
        <dbReference type="EMBL" id="CAH7687096.1"/>
    </source>
</evidence>
<comment type="catalytic activity">
    <reaction evidence="23 24">
        <text>shikimate + NADP(+) = 3-dehydroshikimate + NADPH + H(+)</text>
        <dbReference type="Rhea" id="RHEA:17737"/>
        <dbReference type="ChEBI" id="CHEBI:15378"/>
        <dbReference type="ChEBI" id="CHEBI:16630"/>
        <dbReference type="ChEBI" id="CHEBI:36208"/>
        <dbReference type="ChEBI" id="CHEBI:57783"/>
        <dbReference type="ChEBI" id="CHEBI:58349"/>
        <dbReference type="EC" id="1.1.1.25"/>
    </reaction>
</comment>
<feature type="binding site" evidence="23">
    <location>
        <position position="297"/>
    </location>
    <ligand>
        <name>Zn(2+)</name>
        <dbReference type="ChEBI" id="CHEBI:29105"/>
        <note>catalytic</note>
    </ligand>
</feature>
<evidence type="ECO:0000256" key="6">
    <source>
        <dbReference type="ARBA" id="ARBA00009948"/>
    </source>
</evidence>
<dbReference type="InterPro" id="IPR006151">
    <property type="entry name" value="Shikm_DH/Glu-tRNA_Rdtase"/>
</dbReference>
<evidence type="ECO:0000256" key="4">
    <source>
        <dbReference type="ARBA" id="ARBA00006477"/>
    </source>
</evidence>
<dbReference type="GO" id="GO:0008652">
    <property type="term" value="P:amino acid biosynthetic process"/>
    <property type="evidence" value="ECO:0007669"/>
    <property type="project" value="UniProtKB-KW"/>
</dbReference>
<keyword evidence="13 23" id="KW-0862">Zinc</keyword>
<feature type="binding site" evidence="23">
    <location>
        <position position="152"/>
    </location>
    <ligand>
        <name>7-phospho-2-dehydro-3-deoxy-D-arabino-heptonate</name>
        <dbReference type="ChEBI" id="CHEBI:58394"/>
    </ligand>
</feature>
<dbReference type="CDD" id="cd01556">
    <property type="entry name" value="EPSP_synthase"/>
    <property type="match status" value="1"/>
</dbReference>
<dbReference type="InterPro" id="IPR006264">
    <property type="entry name" value="EPSP_synthase"/>
</dbReference>
<feature type="domain" description="SDH C-terminal" evidence="29">
    <location>
        <begin position="1619"/>
        <end position="1648"/>
    </location>
</feature>
<dbReference type="InterPro" id="IPR000623">
    <property type="entry name" value="Shikimate_kinase/TSH1"/>
</dbReference>
<dbReference type="InterPro" id="IPR027417">
    <property type="entry name" value="P-loop_NTPase"/>
</dbReference>
<organism evidence="31 32">
    <name type="scientific">Phakopsora pachyrhizi</name>
    <name type="common">Asian soybean rust disease fungus</name>
    <dbReference type="NCBI Taxonomy" id="170000"/>
    <lineage>
        <taxon>Eukaryota</taxon>
        <taxon>Fungi</taxon>
        <taxon>Dikarya</taxon>
        <taxon>Basidiomycota</taxon>
        <taxon>Pucciniomycotina</taxon>
        <taxon>Pucciniomycetes</taxon>
        <taxon>Pucciniales</taxon>
        <taxon>Phakopsoraceae</taxon>
        <taxon>Phakopsora</taxon>
    </lineage>
</organism>
<dbReference type="NCBIfam" id="TIGR01809">
    <property type="entry name" value="Shik-DH-AROM"/>
    <property type="match status" value="1"/>
</dbReference>
<dbReference type="SUPFAM" id="SSF55205">
    <property type="entry name" value="EPT/RTPC-like"/>
    <property type="match status" value="1"/>
</dbReference>
<dbReference type="HAMAP" id="MF_00109">
    <property type="entry name" value="Shikimate_kinase"/>
    <property type="match status" value="1"/>
</dbReference>
<dbReference type="InterPro" id="IPR031322">
    <property type="entry name" value="Shikimate/glucono_kinase"/>
</dbReference>
<dbReference type="FunFam" id="3.65.10.10:FF:000007">
    <property type="entry name" value="Pentafunctional AROM polypeptide"/>
    <property type="match status" value="1"/>
</dbReference>
<dbReference type="Gene3D" id="3.40.50.720">
    <property type="entry name" value="NAD(P)-binding Rossmann-like Domain"/>
    <property type="match status" value="1"/>
</dbReference>
<comment type="caution">
    <text evidence="31">The sequence shown here is derived from an EMBL/GenBank/DDBJ whole genome shotgun (WGS) entry which is preliminary data.</text>
</comment>
<dbReference type="GO" id="GO:0003856">
    <property type="term" value="F:3-dehydroquinate synthase activity"/>
    <property type="evidence" value="ECO:0007669"/>
    <property type="project" value="UniProtKB-UniRule"/>
</dbReference>
<feature type="domain" description="Quinate/shikimate 5-dehydrogenase/glutamyl-tRNA reductase" evidence="26">
    <location>
        <begin position="1481"/>
        <end position="1534"/>
    </location>
</feature>
<comment type="function">
    <text evidence="22 23 24">The AROM polypeptide catalyzes 5 consecutive enzymatic reactions in prechorismate polyaromatic amino acid biosynthesis.</text>
</comment>
<dbReference type="Gene3D" id="3.40.50.300">
    <property type="entry name" value="P-loop containing nucleotide triphosphate hydrolases"/>
    <property type="match status" value="1"/>
</dbReference>
<dbReference type="Gene3D" id="3.40.50.10860">
    <property type="entry name" value="Leucine Dehydrogenase, chain A, domain 1"/>
    <property type="match status" value="1"/>
</dbReference>
<dbReference type="Pfam" id="PF01761">
    <property type="entry name" value="DHQ_synthase"/>
    <property type="match status" value="1"/>
</dbReference>
<evidence type="ECO:0000256" key="18">
    <source>
        <dbReference type="ARBA" id="ARBA00023239"/>
    </source>
</evidence>
<evidence type="ECO:0000256" key="21">
    <source>
        <dbReference type="ARBA" id="ARBA00048567"/>
    </source>
</evidence>
<dbReference type="CDD" id="cd08195">
    <property type="entry name" value="DHQS"/>
    <property type="match status" value="1"/>
</dbReference>
<feature type="region of interest" description="3-dehydroquinate synthase" evidence="23">
    <location>
        <begin position="1"/>
        <end position="394"/>
    </location>
</feature>
<feature type="binding site" evidence="23">
    <location>
        <position position="119"/>
    </location>
    <ligand>
        <name>NAD(+)</name>
        <dbReference type="ChEBI" id="CHEBI:57540"/>
    </ligand>
</feature>
<dbReference type="GO" id="GO:0004764">
    <property type="term" value="F:shikimate 3-dehydrogenase (NADP+) activity"/>
    <property type="evidence" value="ECO:0007669"/>
    <property type="project" value="UniProtKB-UniRule"/>
</dbReference>
<evidence type="ECO:0000256" key="9">
    <source>
        <dbReference type="ARBA" id="ARBA00022679"/>
    </source>
</evidence>
<dbReference type="FunFam" id="1.20.1090.10:FF:000007">
    <property type="entry name" value="Pentafunctional AROM polypeptide"/>
    <property type="match status" value="1"/>
</dbReference>